<dbReference type="PANTHER" id="PTHR30136">
    <property type="entry name" value="HELIX-TURN-HELIX TRANSCRIPTIONAL REGULATOR, ICLR FAMILY"/>
    <property type="match status" value="1"/>
</dbReference>
<name>A0A9E5JW40_9GAMM</name>
<dbReference type="SUPFAM" id="SSF46785">
    <property type="entry name" value="Winged helix' DNA-binding domain"/>
    <property type="match status" value="1"/>
</dbReference>
<dbReference type="InterPro" id="IPR036388">
    <property type="entry name" value="WH-like_DNA-bd_sf"/>
</dbReference>
<evidence type="ECO:0000313" key="6">
    <source>
        <dbReference type="EMBL" id="NHO65651.1"/>
    </source>
</evidence>
<comment type="caution">
    <text evidence="6">The sequence shown here is derived from an EMBL/GenBank/DDBJ whole genome shotgun (WGS) entry which is preliminary data.</text>
</comment>
<dbReference type="InterPro" id="IPR050707">
    <property type="entry name" value="HTH_MetabolicPath_Reg"/>
</dbReference>
<evidence type="ECO:0000256" key="2">
    <source>
        <dbReference type="ARBA" id="ARBA00023125"/>
    </source>
</evidence>
<keyword evidence="1" id="KW-0805">Transcription regulation</keyword>
<dbReference type="SUPFAM" id="SSF55781">
    <property type="entry name" value="GAF domain-like"/>
    <property type="match status" value="1"/>
</dbReference>
<dbReference type="Gene3D" id="3.30.450.40">
    <property type="match status" value="1"/>
</dbReference>
<keyword evidence="7" id="KW-1185">Reference proteome</keyword>
<dbReference type="SMART" id="SM00346">
    <property type="entry name" value="HTH_ICLR"/>
    <property type="match status" value="1"/>
</dbReference>
<protein>
    <submittedName>
        <fullName evidence="6">Helix-turn-helix domain-containing protein</fullName>
    </submittedName>
</protein>
<dbReference type="Gene3D" id="1.10.10.10">
    <property type="entry name" value="Winged helix-like DNA-binding domain superfamily/Winged helix DNA-binding domain"/>
    <property type="match status" value="1"/>
</dbReference>
<dbReference type="AlphaFoldDB" id="A0A9E5JW40"/>
<dbReference type="EMBL" id="JAAONZ010000005">
    <property type="protein sequence ID" value="NHO65651.1"/>
    <property type="molecule type" value="Genomic_DNA"/>
</dbReference>
<feature type="domain" description="HTH iclR-type" evidence="4">
    <location>
        <begin position="1"/>
        <end position="51"/>
    </location>
</feature>
<dbReference type="Pfam" id="PF09339">
    <property type="entry name" value="HTH_IclR"/>
    <property type="match status" value="1"/>
</dbReference>
<evidence type="ECO:0000313" key="7">
    <source>
        <dbReference type="Proteomes" id="UP000787472"/>
    </source>
</evidence>
<feature type="domain" description="IclR-ED" evidence="5">
    <location>
        <begin position="52"/>
        <end position="276"/>
    </location>
</feature>
<dbReference type="PROSITE" id="PS51078">
    <property type="entry name" value="ICLR_ED"/>
    <property type="match status" value="1"/>
</dbReference>
<dbReference type="InterPro" id="IPR029016">
    <property type="entry name" value="GAF-like_dom_sf"/>
</dbReference>
<reference evidence="6" key="1">
    <citation type="submission" date="2020-03" db="EMBL/GenBank/DDBJ databases">
        <authorList>
            <person name="Guo F."/>
        </authorList>
    </citation>
    <scope>NUCLEOTIDE SEQUENCE</scope>
    <source>
        <strain evidence="6">JCM 30134</strain>
    </source>
</reference>
<sequence>MASHPAESFTVSEISERLSLSFGSAHRVLMSLSEAGYLARHPKHKTYSLGFTLIAIGQVALEKHKVVNIAQQEMAKVAAELGTECMVSVITGDEVLYLAKRGSPAEHSGVTRIGDRRPLVPPVGMCHIAWSSTASIEAYLQRATSGFSTSMRTYLEQAIAAIRARGYSISTLDQGINALSRLVADHVDSYQSPEYWAAMDEALGKLSQNEIQLLSLDDLGAARISHISVPVFSPSGEVILELTLAGLPLTMEQTEIEARISRMRAAADYVTSEVHGRKPSLLMA</sequence>
<keyword evidence="2" id="KW-0238">DNA-binding</keyword>
<gene>
    <name evidence="6" type="ORF">G8770_08870</name>
</gene>
<dbReference type="Proteomes" id="UP000787472">
    <property type="component" value="Unassembled WGS sequence"/>
</dbReference>
<evidence type="ECO:0000259" key="4">
    <source>
        <dbReference type="PROSITE" id="PS51077"/>
    </source>
</evidence>
<dbReference type="InterPro" id="IPR014757">
    <property type="entry name" value="Tscrpt_reg_IclR_C"/>
</dbReference>
<evidence type="ECO:0000256" key="3">
    <source>
        <dbReference type="ARBA" id="ARBA00023163"/>
    </source>
</evidence>
<dbReference type="PROSITE" id="PS51077">
    <property type="entry name" value="HTH_ICLR"/>
    <property type="match status" value="1"/>
</dbReference>
<keyword evidence="3" id="KW-0804">Transcription</keyword>
<accession>A0A9E5JW40</accession>
<dbReference type="InterPro" id="IPR005471">
    <property type="entry name" value="Tscrpt_reg_IclR_N"/>
</dbReference>
<evidence type="ECO:0000259" key="5">
    <source>
        <dbReference type="PROSITE" id="PS51078"/>
    </source>
</evidence>
<organism evidence="6 7">
    <name type="scientific">Pseudomaricurvus hydrocarbonicus</name>
    <dbReference type="NCBI Taxonomy" id="1470433"/>
    <lineage>
        <taxon>Bacteria</taxon>
        <taxon>Pseudomonadati</taxon>
        <taxon>Pseudomonadota</taxon>
        <taxon>Gammaproteobacteria</taxon>
        <taxon>Cellvibrionales</taxon>
        <taxon>Cellvibrionaceae</taxon>
        <taxon>Pseudomaricurvus</taxon>
    </lineage>
</organism>
<evidence type="ECO:0000256" key="1">
    <source>
        <dbReference type="ARBA" id="ARBA00023015"/>
    </source>
</evidence>
<dbReference type="PANTHER" id="PTHR30136:SF7">
    <property type="entry name" value="HTH-TYPE TRANSCRIPTIONAL REGULATOR KDGR-RELATED"/>
    <property type="match status" value="1"/>
</dbReference>
<dbReference type="Pfam" id="PF01614">
    <property type="entry name" value="IclR_C"/>
    <property type="match status" value="1"/>
</dbReference>
<dbReference type="GO" id="GO:0003700">
    <property type="term" value="F:DNA-binding transcription factor activity"/>
    <property type="evidence" value="ECO:0007669"/>
    <property type="project" value="TreeGrafter"/>
</dbReference>
<dbReference type="GO" id="GO:0003677">
    <property type="term" value="F:DNA binding"/>
    <property type="evidence" value="ECO:0007669"/>
    <property type="project" value="UniProtKB-KW"/>
</dbReference>
<dbReference type="InterPro" id="IPR036390">
    <property type="entry name" value="WH_DNA-bd_sf"/>
</dbReference>
<dbReference type="GO" id="GO:0045892">
    <property type="term" value="P:negative regulation of DNA-templated transcription"/>
    <property type="evidence" value="ECO:0007669"/>
    <property type="project" value="TreeGrafter"/>
</dbReference>
<proteinExistence type="predicted"/>